<dbReference type="AlphaFoldDB" id="A0AAV7NNW7"/>
<keyword evidence="2" id="KW-1185">Reference proteome</keyword>
<reference evidence="1" key="1">
    <citation type="journal article" date="2022" name="bioRxiv">
        <title>Sequencing and chromosome-scale assembly of the giantPleurodeles waltlgenome.</title>
        <authorList>
            <person name="Brown T."/>
            <person name="Elewa A."/>
            <person name="Iarovenko S."/>
            <person name="Subramanian E."/>
            <person name="Araus A.J."/>
            <person name="Petzold A."/>
            <person name="Susuki M."/>
            <person name="Suzuki K.-i.T."/>
            <person name="Hayashi T."/>
            <person name="Toyoda A."/>
            <person name="Oliveira C."/>
            <person name="Osipova E."/>
            <person name="Leigh N.D."/>
            <person name="Simon A."/>
            <person name="Yun M.H."/>
        </authorList>
    </citation>
    <scope>NUCLEOTIDE SEQUENCE</scope>
    <source>
        <strain evidence="1">20211129_DDA</strain>
        <tissue evidence="1">Liver</tissue>
    </source>
</reference>
<accession>A0AAV7NNW7</accession>
<dbReference type="Proteomes" id="UP001066276">
    <property type="component" value="Chromosome 8"/>
</dbReference>
<protein>
    <submittedName>
        <fullName evidence="1">Uncharacterized protein</fullName>
    </submittedName>
</protein>
<proteinExistence type="predicted"/>
<sequence>MQPGNGATVCGLLIPVHPGDQHKCILQPRNVGAAAWVRLSECGVLGSRDTVLAGAPSLGNRECRVRWDSGWGCLVLLLLIPFATGDWSDVGGWRPLSYVMLCEAAQAEAAWEELQEQVIGVVTRLEGGGLTYGRTDGSHP</sequence>
<evidence type="ECO:0000313" key="1">
    <source>
        <dbReference type="EMBL" id="KAJ1116665.1"/>
    </source>
</evidence>
<organism evidence="1 2">
    <name type="scientific">Pleurodeles waltl</name>
    <name type="common">Iberian ribbed newt</name>
    <dbReference type="NCBI Taxonomy" id="8319"/>
    <lineage>
        <taxon>Eukaryota</taxon>
        <taxon>Metazoa</taxon>
        <taxon>Chordata</taxon>
        <taxon>Craniata</taxon>
        <taxon>Vertebrata</taxon>
        <taxon>Euteleostomi</taxon>
        <taxon>Amphibia</taxon>
        <taxon>Batrachia</taxon>
        <taxon>Caudata</taxon>
        <taxon>Salamandroidea</taxon>
        <taxon>Salamandridae</taxon>
        <taxon>Pleurodelinae</taxon>
        <taxon>Pleurodeles</taxon>
    </lineage>
</organism>
<dbReference type="EMBL" id="JANPWB010000012">
    <property type="protein sequence ID" value="KAJ1116665.1"/>
    <property type="molecule type" value="Genomic_DNA"/>
</dbReference>
<evidence type="ECO:0000313" key="2">
    <source>
        <dbReference type="Proteomes" id="UP001066276"/>
    </source>
</evidence>
<comment type="caution">
    <text evidence="1">The sequence shown here is derived from an EMBL/GenBank/DDBJ whole genome shotgun (WGS) entry which is preliminary data.</text>
</comment>
<gene>
    <name evidence="1" type="ORF">NDU88_004871</name>
</gene>
<name>A0AAV7NNW7_PLEWA</name>